<dbReference type="EMBL" id="BARU01024182">
    <property type="protein sequence ID" value="GAH47769.1"/>
    <property type="molecule type" value="Genomic_DNA"/>
</dbReference>
<keyword evidence="2" id="KW-1003">Cell membrane</keyword>
<evidence type="ECO:0000256" key="6">
    <source>
        <dbReference type="SAM" id="Phobius"/>
    </source>
</evidence>
<feature type="domain" description="LiaI-LiaF-like transmembrane region" evidence="8">
    <location>
        <begin position="103"/>
        <end position="143"/>
    </location>
</feature>
<evidence type="ECO:0000256" key="2">
    <source>
        <dbReference type="ARBA" id="ARBA00022475"/>
    </source>
</evidence>
<evidence type="ECO:0000259" key="8">
    <source>
        <dbReference type="Pfam" id="PF18917"/>
    </source>
</evidence>
<sequence length="145" mass="16113">MDKKKLYRSKKNRIIGGVCGGIAEYFDIDPVLIRIIAVLTIFANGIGIIAYIIAWIIIPQNPEPEQVSKKEKGGLREKAEGIAQNIGEEIRKESDNNRKRSRVIGGLILFGLGGLFLINNFLPRFNFGRLWPLILIIVGLAILAS</sequence>
<keyword evidence="4 6" id="KW-1133">Transmembrane helix</keyword>
<dbReference type="InterPro" id="IPR043726">
    <property type="entry name" value="LiaI-LiaF-like_TM1"/>
</dbReference>
<dbReference type="PANTHER" id="PTHR33885:SF3">
    <property type="entry name" value="PHAGE SHOCK PROTEIN C"/>
    <property type="match status" value="1"/>
</dbReference>
<reference evidence="9" key="1">
    <citation type="journal article" date="2014" name="Front. Microbiol.">
        <title>High frequency of phylogenetically diverse reductive dehalogenase-homologous genes in deep subseafloor sedimentary metagenomes.</title>
        <authorList>
            <person name="Kawai M."/>
            <person name="Futagami T."/>
            <person name="Toyoda A."/>
            <person name="Takaki Y."/>
            <person name="Nishi S."/>
            <person name="Hori S."/>
            <person name="Arai W."/>
            <person name="Tsubouchi T."/>
            <person name="Morono Y."/>
            <person name="Uchiyama I."/>
            <person name="Ito T."/>
            <person name="Fujiyama A."/>
            <person name="Inagaki F."/>
            <person name="Takami H."/>
        </authorList>
    </citation>
    <scope>NUCLEOTIDE SEQUENCE</scope>
    <source>
        <strain evidence="9">Expedition CK06-06</strain>
    </source>
</reference>
<evidence type="ECO:0000256" key="3">
    <source>
        <dbReference type="ARBA" id="ARBA00022692"/>
    </source>
</evidence>
<gene>
    <name evidence="9" type="ORF">S03H2_39149</name>
</gene>
<dbReference type="InterPro" id="IPR052027">
    <property type="entry name" value="PspC"/>
</dbReference>
<organism evidence="9">
    <name type="scientific">marine sediment metagenome</name>
    <dbReference type="NCBI Taxonomy" id="412755"/>
    <lineage>
        <taxon>unclassified sequences</taxon>
        <taxon>metagenomes</taxon>
        <taxon>ecological metagenomes</taxon>
    </lineage>
</organism>
<accession>X1H1M0</accession>
<evidence type="ECO:0008006" key="10">
    <source>
        <dbReference type="Google" id="ProtNLM"/>
    </source>
</evidence>
<keyword evidence="5 6" id="KW-0472">Membrane</keyword>
<feature type="transmembrane region" description="Helical" evidence="6">
    <location>
        <begin position="31"/>
        <end position="58"/>
    </location>
</feature>
<dbReference type="PANTHER" id="PTHR33885">
    <property type="entry name" value="PHAGE SHOCK PROTEIN C"/>
    <property type="match status" value="1"/>
</dbReference>
<evidence type="ECO:0000256" key="5">
    <source>
        <dbReference type="ARBA" id="ARBA00023136"/>
    </source>
</evidence>
<protein>
    <recommendedName>
        <fullName evidence="10">Phage shock protein PspC N-terminal domain-containing protein</fullName>
    </recommendedName>
</protein>
<proteinExistence type="predicted"/>
<name>X1H1M0_9ZZZZ</name>
<dbReference type="Pfam" id="PF04024">
    <property type="entry name" value="PspC"/>
    <property type="match status" value="1"/>
</dbReference>
<keyword evidence="3 6" id="KW-0812">Transmembrane</keyword>
<feature type="transmembrane region" description="Helical" evidence="6">
    <location>
        <begin position="128"/>
        <end position="144"/>
    </location>
</feature>
<feature type="transmembrane region" description="Helical" evidence="6">
    <location>
        <begin position="103"/>
        <end position="122"/>
    </location>
</feature>
<evidence type="ECO:0000256" key="4">
    <source>
        <dbReference type="ARBA" id="ARBA00022989"/>
    </source>
</evidence>
<comment type="subcellular location">
    <subcellularLocation>
        <location evidence="1">Cell membrane</location>
        <topology evidence="1">Single-pass membrane protein</topology>
    </subcellularLocation>
</comment>
<dbReference type="InterPro" id="IPR007168">
    <property type="entry name" value="Phageshock_PspC_N"/>
</dbReference>
<dbReference type="Pfam" id="PF18917">
    <property type="entry name" value="LiaI-LiaF-like_TM1"/>
    <property type="match status" value="1"/>
</dbReference>
<evidence type="ECO:0000256" key="1">
    <source>
        <dbReference type="ARBA" id="ARBA00004162"/>
    </source>
</evidence>
<feature type="domain" description="Phage shock protein PspC N-terminal" evidence="7">
    <location>
        <begin position="4"/>
        <end position="60"/>
    </location>
</feature>
<comment type="caution">
    <text evidence="9">The sequence shown here is derived from an EMBL/GenBank/DDBJ whole genome shotgun (WGS) entry which is preliminary data.</text>
</comment>
<dbReference type="GO" id="GO:0005886">
    <property type="term" value="C:plasma membrane"/>
    <property type="evidence" value="ECO:0007669"/>
    <property type="project" value="UniProtKB-SubCell"/>
</dbReference>
<evidence type="ECO:0000313" key="9">
    <source>
        <dbReference type="EMBL" id="GAH47769.1"/>
    </source>
</evidence>
<feature type="non-terminal residue" evidence="9">
    <location>
        <position position="145"/>
    </location>
</feature>
<dbReference type="AlphaFoldDB" id="X1H1M0"/>
<evidence type="ECO:0000259" key="7">
    <source>
        <dbReference type="Pfam" id="PF04024"/>
    </source>
</evidence>